<accession>A0A2I1HAN5</accession>
<comment type="caution">
    <text evidence="1">The sequence shown here is derived from an EMBL/GenBank/DDBJ whole genome shotgun (WGS) entry which is preliminary data.</text>
</comment>
<protein>
    <submittedName>
        <fullName evidence="1">Uncharacterized protein</fullName>
    </submittedName>
</protein>
<sequence>MSGHDIFYQWASYLTTIKNEGGQAGKVAKHMLVSLWGRLYSDGRRPGPHRRMAPFISAKGRKIISKKIRPLGECVKRIHTDGYIISGKATDQMLGQEYAVNKQWYYNARRLIWQKIVLTGISGTKFTKALSKETKSNACSQVLGLKFIGEINIEPDVYISEVCKACPNLQWLSFENCGSRILNNKNLEALLVEYPNLKSLVIRGSRRLSPKTITKIPKLAPSLEMIVIRECLRIRKDILTDFQDLYPKTKLIFKAILFENDIRRMQNMAFFSDKLKNQEERWEAMKEGHVHHTVKALIDTTSCSNFISKSSCWGVRSLAPYENLIVNAFITLLRC</sequence>
<dbReference type="VEuPathDB" id="FungiDB:RhiirFUN_012880"/>
<dbReference type="Proteomes" id="UP000234323">
    <property type="component" value="Unassembled WGS sequence"/>
</dbReference>
<dbReference type="VEuPathDB" id="FungiDB:FUN_011594"/>
<organism evidence="1 2">
    <name type="scientific">Rhizophagus irregularis</name>
    <dbReference type="NCBI Taxonomy" id="588596"/>
    <lineage>
        <taxon>Eukaryota</taxon>
        <taxon>Fungi</taxon>
        <taxon>Fungi incertae sedis</taxon>
        <taxon>Mucoromycota</taxon>
        <taxon>Glomeromycotina</taxon>
        <taxon>Glomeromycetes</taxon>
        <taxon>Glomerales</taxon>
        <taxon>Glomeraceae</taxon>
        <taxon>Rhizophagus</taxon>
    </lineage>
</organism>
<reference evidence="1 2" key="1">
    <citation type="submission" date="2015-10" db="EMBL/GenBank/DDBJ databases">
        <title>Genome analyses suggest a sexual origin of heterokaryosis in a supposedly ancient asexual fungus.</title>
        <authorList>
            <person name="Ropars J."/>
            <person name="Sedzielewska K."/>
            <person name="Noel J."/>
            <person name="Charron P."/>
            <person name="Farinelli L."/>
            <person name="Marton T."/>
            <person name="Kruger M."/>
            <person name="Pelin A."/>
            <person name="Brachmann A."/>
            <person name="Corradi N."/>
        </authorList>
    </citation>
    <scope>NUCLEOTIDE SEQUENCE [LARGE SCALE GENOMIC DNA]</scope>
    <source>
        <strain evidence="1 2">A4</strain>
    </source>
</reference>
<proteinExistence type="predicted"/>
<name>A0A2I1HAN5_9GLOM</name>
<evidence type="ECO:0000313" key="1">
    <source>
        <dbReference type="EMBL" id="PKY55946.1"/>
    </source>
</evidence>
<gene>
    <name evidence="1" type="ORF">RhiirA4_475832</name>
</gene>
<dbReference type="Gene3D" id="3.80.10.10">
    <property type="entry name" value="Ribonuclease Inhibitor"/>
    <property type="match status" value="1"/>
</dbReference>
<evidence type="ECO:0000313" key="2">
    <source>
        <dbReference type="Proteomes" id="UP000234323"/>
    </source>
</evidence>
<dbReference type="InterPro" id="IPR032675">
    <property type="entry name" value="LRR_dom_sf"/>
</dbReference>
<dbReference type="EMBL" id="LLXI01002014">
    <property type="protein sequence ID" value="PKY55946.1"/>
    <property type="molecule type" value="Genomic_DNA"/>
</dbReference>
<dbReference type="SUPFAM" id="SSF52047">
    <property type="entry name" value="RNI-like"/>
    <property type="match status" value="1"/>
</dbReference>
<dbReference type="VEuPathDB" id="FungiDB:FUN_003712"/>
<keyword evidence="2" id="KW-1185">Reference proteome</keyword>
<dbReference type="VEuPathDB" id="FungiDB:RhiirA1_453134"/>
<dbReference type="AlphaFoldDB" id="A0A2I1HAN5"/>